<dbReference type="SUPFAM" id="SSF53659">
    <property type="entry name" value="Isocitrate/Isopropylmalate dehydrogenase-like"/>
    <property type="match status" value="1"/>
</dbReference>
<dbReference type="GO" id="GO:0006099">
    <property type="term" value="P:tricarboxylic acid cycle"/>
    <property type="evidence" value="ECO:0007669"/>
    <property type="project" value="TreeGrafter"/>
</dbReference>
<evidence type="ECO:0000259" key="2">
    <source>
        <dbReference type="SMART" id="SM01329"/>
    </source>
</evidence>
<dbReference type="SMART" id="SM01329">
    <property type="entry name" value="Iso_dh"/>
    <property type="match status" value="1"/>
</dbReference>
<dbReference type="PANTHER" id="PTHR11835">
    <property type="entry name" value="DECARBOXYLATING DEHYDROGENASES-ISOCITRATE, ISOPROPYLMALATE, TARTRATE"/>
    <property type="match status" value="1"/>
</dbReference>
<dbReference type="InterPro" id="IPR024084">
    <property type="entry name" value="IsoPropMal-DH-like_dom"/>
</dbReference>
<accession>A0A7Y8VQ50</accession>
<keyword evidence="4" id="KW-1185">Reference proteome</keyword>
<comment type="similarity">
    <text evidence="1">Belongs to the isocitrate and isopropylmalate dehydrogenases family.</text>
</comment>
<dbReference type="Pfam" id="PF00180">
    <property type="entry name" value="Iso_dh"/>
    <property type="match status" value="1"/>
</dbReference>
<reference evidence="3 4" key="1">
    <citation type="submission" date="2020-06" db="EMBL/GenBank/DDBJ databases">
        <title>Mogibacterium timidum strain W9173 genomic sequence.</title>
        <authorList>
            <person name="Wade W.G."/>
            <person name="Johnston C.D."/>
            <person name="Chen T."/>
            <person name="Dewhirst F.E."/>
        </authorList>
    </citation>
    <scope>NUCLEOTIDE SEQUENCE [LARGE SCALE GENOMIC DNA]</scope>
    <source>
        <strain evidence="3 4">W9173</strain>
    </source>
</reference>
<feature type="domain" description="Isopropylmalate dehydrogenase-like" evidence="2">
    <location>
        <begin position="58"/>
        <end position="394"/>
    </location>
</feature>
<dbReference type="GO" id="GO:0004449">
    <property type="term" value="F:isocitrate dehydrogenase (NAD+) activity"/>
    <property type="evidence" value="ECO:0007669"/>
    <property type="project" value="TreeGrafter"/>
</dbReference>
<gene>
    <name evidence="3" type="ORF">HW270_00645</name>
</gene>
<dbReference type="Proteomes" id="UP000526307">
    <property type="component" value="Unassembled WGS sequence"/>
</dbReference>
<dbReference type="RefSeq" id="WP_036379443.1">
    <property type="nucleotide sequence ID" value="NZ_JABXYR010000001.1"/>
</dbReference>
<name>A0A7Y8VQ50_9FIRM</name>
<dbReference type="PANTHER" id="PTHR11835:SF43">
    <property type="entry name" value="ISOPROPYLMALATE DEHYDROGENASE-LIKE DOMAIN-CONTAINING PROTEIN"/>
    <property type="match status" value="1"/>
</dbReference>
<dbReference type="AlphaFoldDB" id="A0A7Y8VQ50"/>
<sequence length="398" mass="43284">MSKSTYSTEIEHDIAAAVQNFESMLREQVARNERMRSERAAEPMSTEFSGNYKAKQIIIGTAGGDGIGPIIMREVEAVLNTLLRDRLAGGEVALRPIGGFTLENRLAAGKTVPDNIMAAMQECDVLLKGPTTTPNAAMNAANIESANVYLRKAFDLFANVRPVVIPEEGIDWTFFRENTEGEYALGSRGEYIRGEFAVDFKVTTDEGTRRIARAAYEYARANGKKRVSIITKANIMKKTDGNFLNICREVAEDYPEIETDSWFIDIMAANLVNADIRSDFEVFVLPNLYGDIITDEAAQIQGGVGTAGSANIGRNYAIFEAIHGSAPRMIEEGLGEYANPASLLKAAAMMLSHVGYAAESDKLETALAAADEKLGARMTGLAGGATCREYANEVMSRL</sequence>
<proteinExistence type="inferred from homology"/>
<comment type="caution">
    <text evidence="3">The sequence shown here is derived from an EMBL/GenBank/DDBJ whole genome shotgun (WGS) entry which is preliminary data.</text>
</comment>
<dbReference type="Gene3D" id="3.40.718.10">
    <property type="entry name" value="Isopropylmalate Dehydrogenase"/>
    <property type="match status" value="1"/>
</dbReference>
<evidence type="ECO:0000313" key="4">
    <source>
        <dbReference type="Proteomes" id="UP000526307"/>
    </source>
</evidence>
<evidence type="ECO:0000313" key="3">
    <source>
        <dbReference type="EMBL" id="NWO22598.1"/>
    </source>
</evidence>
<dbReference type="GO" id="GO:0006102">
    <property type="term" value="P:isocitrate metabolic process"/>
    <property type="evidence" value="ECO:0007669"/>
    <property type="project" value="TreeGrafter"/>
</dbReference>
<dbReference type="EMBL" id="JABXYR010000001">
    <property type="protein sequence ID" value="NWO22598.1"/>
    <property type="molecule type" value="Genomic_DNA"/>
</dbReference>
<organism evidence="3 4">
    <name type="scientific">Mogibacterium timidum</name>
    <dbReference type="NCBI Taxonomy" id="35519"/>
    <lineage>
        <taxon>Bacteria</taxon>
        <taxon>Bacillati</taxon>
        <taxon>Bacillota</taxon>
        <taxon>Clostridia</taxon>
        <taxon>Peptostreptococcales</taxon>
        <taxon>Anaerovoracaceae</taxon>
        <taxon>Mogibacterium</taxon>
    </lineage>
</organism>
<evidence type="ECO:0000256" key="1">
    <source>
        <dbReference type="ARBA" id="ARBA00007769"/>
    </source>
</evidence>
<protein>
    <submittedName>
        <fullName evidence="3">Isocitrate/isopropylmalate dehydrogenase family protein</fullName>
    </submittedName>
</protein>